<organism evidence="2 3">
    <name type="scientific">Paramicrobacterium agarici</name>
    <dbReference type="NCBI Taxonomy" id="630514"/>
    <lineage>
        <taxon>Bacteria</taxon>
        <taxon>Bacillati</taxon>
        <taxon>Actinomycetota</taxon>
        <taxon>Actinomycetes</taxon>
        <taxon>Micrococcales</taxon>
        <taxon>Microbacteriaceae</taxon>
        <taxon>Paramicrobacterium</taxon>
    </lineage>
</organism>
<evidence type="ECO:0000313" key="3">
    <source>
        <dbReference type="Proteomes" id="UP000221369"/>
    </source>
</evidence>
<sequence length="140" mass="15180">MTYDAIRELSLEQHPEGGWFRRTYTAADALATPGGERPAATLIHFWLPAGEHSRWHVVASDEIWMWHGPGSLRLELGGTSDQPRDTGDGGLLAAPGTVGATQQLIVPGGCWQRTVPGDDDVLVSCLVTPGFDFADWRLAD</sequence>
<dbReference type="RefSeq" id="WP_098408980.1">
    <property type="nucleotide sequence ID" value="NZ_PDJE01000001.1"/>
</dbReference>
<name>A0A2A9DZL9_9MICO</name>
<dbReference type="Pfam" id="PF06172">
    <property type="entry name" value="Cupin_5"/>
    <property type="match status" value="1"/>
</dbReference>
<dbReference type="CDD" id="cd06121">
    <property type="entry name" value="cupin_YML079wp"/>
    <property type="match status" value="1"/>
</dbReference>
<dbReference type="EMBL" id="PDJE01000001">
    <property type="protein sequence ID" value="PFG32043.1"/>
    <property type="molecule type" value="Genomic_DNA"/>
</dbReference>
<dbReference type="PANTHER" id="PTHR33387">
    <property type="entry name" value="RMLC-LIKE JELLY ROLL FOLD PROTEIN"/>
    <property type="match status" value="1"/>
</dbReference>
<feature type="domain" description="DUF985" evidence="1">
    <location>
        <begin position="5"/>
        <end position="139"/>
    </location>
</feature>
<dbReference type="AlphaFoldDB" id="A0A2A9DZL9"/>
<dbReference type="SUPFAM" id="SSF51182">
    <property type="entry name" value="RmlC-like cupins"/>
    <property type="match status" value="1"/>
</dbReference>
<dbReference type="PANTHER" id="PTHR33387:SF3">
    <property type="entry name" value="DUF985 DOMAIN-CONTAINING PROTEIN"/>
    <property type="match status" value="1"/>
</dbReference>
<proteinExistence type="predicted"/>
<dbReference type="InterPro" id="IPR009327">
    <property type="entry name" value="Cupin_DUF985"/>
</dbReference>
<accession>A0A2A9DZL9</accession>
<keyword evidence="3" id="KW-1185">Reference proteome</keyword>
<dbReference type="Proteomes" id="UP000221369">
    <property type="component" value="Unassembled WGS sequence"/>
</dbReference>
<evidence type="ECO:0000259" key="1">
    <source>
        <dbReference type="Pfam" id="PF06172"/>
    </source>
</evidence>
<dbReference type="Gene3D" id="2.60.120.10">
    <property type="entry name" value="Jelly Rolls"/>
    <property type="match status" value="1"/>
</dbReference>
<dbReference type="InterPro" id="IPR039935">
    <property type="entry name" value="YML079W-like"/>
</dbReference>
<reference evidence="2 3" key="1">
    <citation type="submission" date="2017-10" db="EMBL/GenBank/DDBJ databases">
        <title>Sequencing the genomes of 1000 actinobacteria strains.</title>
        <authorList>
            <person name="Klenk H.-P."/>
        </authorList>
    </citation>
    <scope>NUCLEOTIDE SEQUENCE [LARGE SCALE GENOMIC DNA]</scope>
    <source>
        <strain evidence="2 3">DSM 21798</strain>
    </source>
</reference>
<protein>
    <recommendedName>
        <fullName evidence="1">DUF985 domain-containing protein</fullName>
    </recommendedName>
</protein>
<evidence type="ECO:0000313" key="2">
    <source>
        <dbReference type="EMBL" id="PFG32043.1"/>
    </source>
</evidence>
<comment type="caution">
    <text evidence="2">The sequence shown here is derived from an EMBL/GenBank/DDBJ whole genome shotgun (WGS) entry which is preliminary data.</text>
</comment>
<dbReference type="InterPro" id="IPR014710">
    <property type="entry name" value="RmlC-like_jellyroll"/>
</dbReference>
<dbReference type="InterPro" id="IPR011051">
    <property type="entry name" value="RmlC_Cupin_sf"/>
</dbReference>
<gene>
    <name evidence="2" type="ORF">ATJ78_3027</name>
</gene>